<keyword evidence="6" id="KW-0539">Nucleus</keyword>
<evidence type="ECO:0000256" key="10">
    <source>
        <dbReference type="SAM" id="MobiDB-lite"/>
    </source>
</evidence>
<dbReference type="InterPro" id="IPR015419">
    <property type="entry name" value="CTAG/Pcc1"/>
</dbReference>
<keyword evidence="5" id="KW-0819">tRNA processing</keyword>
<dbReference type="GO" id="GO:0008033">
    <property type="term" value="P:tRNA processing"/>
    <property type="evidence" value="ECO:0007669"/>
    <property type="project" value="UniProtKB-KW"/>
</dbReference>
<feature type="compositionally biased region" description="Low complexity" evidence="10">
    <location>
        <begin position="9"/>
        <end position="22"/>
    </location>
</feature>
<dbReference type="OrthoDB" id="9629153at2759"/>
<dbReference type="EMBL" id="JACASE010000009">
    <property type="protein sequence ID" value="KAF6435869.1"/>
    <property type="molecule type" value="Genomic_DNA"/>
</dbReference>
<keyword evidence="4" id="KW-0963">Cytoplasm</keyword>
<feature type="compositionally biased region" description="Gly residues" evidence="10">
    <location>
        <begin position="27"/>
        <end position="39"/>
    </location>
</feature>
<evidence type="ECO:0000256" key="6">
    <source>
        <dbReference type="ARBA" id="ARBA00023242"/>
    </source>
</evidence>
<evidence type="ECO:0000256" key="2">
    <source>
        <dbReference type="ARBA" id="ARBA00004496"/>
    </source>
</evidence>
<comment type="similarity">
    <text evidence="3">Belongs to the CTAG/PCC1 family.</text>
</comment>
<name>A0A7J8EL33_ROUAE</name>
<comment type="subunit">
    <text evidence="8">Component of the EKC/KEOPS complex composed of at least GON7, TP53RK, TPRKB, OSGEP and LAGE3; the whole complex dimerizes.</text>
</comment>
<evidence type="ECO:0000313" key="11">
    <source>
        <dbReference type="EMBL" id="KAF6435869.1"/>
    </source>
</evidence>
<evidence type="ECO:0000256" key="5">
    <source>
        <dbReference type="ARBA" id="ARBA00022694"/>
    </source>
</evidence>
<dbReference type="Proteomes" id="UP000593571">
    <property type="component" value="Unassembled WGS sequence"/>
</dbReference>
<gene>
    <name evidence="11" type="ORF">HJG63_012586</name>
</gene>
<feature type="compositionally biased region" description="Low complexity" evidence="10">
    <location>
        <begin position="115"/>
        <end position="131"/>
    </location>
</feature>
<protein>
    <recommendedName>
        <fullName evidence="9">L antigen family member 3</fullName>
    </recommendedName>
</protein>
<dbReference type="Pfam" id="PF09341">
    <property type="entry name" value="Pcc1"/>
    <property type="match status" value="1"/>
</dbReference>
<keyword evidence="12" id="KW-1185">Reference proteome</keyword>
<reference evidence="11 12" key="1">
    <citation type="journal article" date="2020" name="Nature">
        <title>Six reference-quality genomes reveal evolution of bat adaptations.</title>
        <authorList>
            <person name="Jebb D."/>
            <person name="Huang Z."/>
            <person name="Pippel M."/>
            <person name="Hughes G.M."/>
            <person name="Lavrichenko K."/>
            <person name="Devanna P."/>
            <person name="Winkler S."/>
            <person name="Jermiin L.S."/>
            <person name="Skirmuntt E.C."/>
            <person name="Katzourakis A."/>
            <person name="Burkitt-Gray L."/>
            <person name="Ray D.A."/>
            <person name="Sullivan K.A.M."/>
            <person name="Roscito J.G."/>
            <person name="Kirilenko B.M."/>
            <person name="Davalos L.M."/>
            <person name="Corthals A.P."/>
            <person name="Power M.L."/>
            <person name="Jones G."/>
            <person name="Ransome R.D."/>
            <person name="Dechmann D.K.N."/>
            <person name="Locatelli A.G."/>
            <person name="Puechmaille S.J."/>
            <person name="Fedrigo O."/>
            <person name="Jarvis E.D."/>
            <person name="Hiller M."/>
            <person name="Vernes S.C."/>
            <person name="Myers E.W."/>
            <person name="Teeling E.C."/>
        </authorList>
    </citation>
    <scope>NUCLEOTIDE SEQUENCE [LARGE SCALE GENOMIC DNA]</scope>
    <source>
        <strain evidence="11">MRouAeg1</strain>
        <tissue evidence="11">Muscle</tissue>
    </source>
</reference>
<dbReference type="GO" id="GO:0000408">
    <property type="term" value="C:EKC/KEOPS complex"/>
    <property type="evidence" value="ECO:0007669"/>
    <property type="project" value="TreeGrafter"/>
</dbReference>
<evidence type="ECO:0000256" key="3">
    <source>
        <dbReference type="ARBA" id="ARBA00007073"/>
    </source>
</evidence>
<evidence type="ECO:0000313" key="12">
    <source>
        <dbReference type="Proteomes" id="UP000593571"/>
    </source>
</evidence>
<dbReference type="PANTHER" id="PTHR31283:SF5">
    <property type="entry name" value="EKC_KEOPS COMPLEX SUBUNIT LAGE3"/>
    <property type="match status" value="1"/>
</dbReference>
<dbReference type="PANTHER" id="PTHR31283">
    <property type="entry name" value="EKC/KEOPS COMPLEX SUBUNIT PCC1 FAMILY MEMBER"/>
    <property type="match status" value="1"/>
</dbReference>
<evidence type="ECO:0000256" key="7">
    <source>
        <dbReference type="ARBA" id="ARBA00053047"/>
    </source>
</evidence>
<dbReference type="FunFam" id="3.30.310.50:FF:000005">
    <property type="entry name" value="L antigen family member 3"/>
    <property type="match status" value="1"/>
</dbReference>
<comment type="subcellular location">
    <subcellularLocation>
        <location evidence="2">Cytoplasm</location>
    </subcellularLocation>
    <subcellularLocation>
        <location evidence="1">Nucleus</location>
    </subcellularLocation>
</comment>
<organism evidence="11 12">
    <name type="scientific">Rousettus aegyptiacus</name>
    <name type="common">Egyptian fruit bat</name>
    <name type="synonym">Pteropus aegyptiacus</name>
    <dbReference type="NCBI Taxonomy" id="9407"/>
    <lineage>
        <taxon>Eukaryota</taxon>
        <taxon>Metazoa</taxon>
        <taxon>Chordata</taxon>
        <taxon>Craniata</taxon>
        <taxon>Vertebrata</taxon>
        <taxon>Euteleostomi</taxon>
        <taxon>Mammalia</taxon>
        <taxon>Eutheria</taxon>
        <taxon>Laurasiatheria</taxon>
        <taxon>Chiroptera</taxon>
        <taxon>Yinpterochiroptera</taxon>
        <taxon>Pteropodoidea</taxon>
        <taxon>Pteropodidae</taxon>
        <taxon>Rousettinae</taxon>
        <taxon>Rousettus</taxon>
    </lineage>
</organism>
<evidence type="ECO:0000256" key="9">
    <source>
        <dbReference type="ARBA" id="ARBA00076355"/>
    </source>
</evidence>
<evidence type="ECO:0000256" key="4">
    <source>
        <dbReference type="ARBA" id="ARBA00022490"/>
    </source>
</evidence>
<accession>A0A7J8EL33</accession>
<sequence length="239" mass="24145">MTSEENREVAAAMQAAEVASSVDGAGDVLGGPEDQGGPGSPDCQVGPGSAQGQESPGGPSGHHTPGNPDGQGGAGAHGDENGPGAPDDQGVASASDNQGGPDGPGGPGVEEKEGSAAVGAPGAAQAECASGPGEDAPPEAVGSGDIRIVFIITVPFQSRLEAEIVRRFMDVSVQGPQPATIRKEFRVHGRILAVRWTAEDTRGLQESVNSFFEQLSVVMENIHQFGYFFPLNLGRGVGP</sequence>
<dbReference type="GO" id="GO:0005634">
    <property type="term" value="C:nucleus"/>
    <property type="evidence" value="ECO:0007669"/>
    <property type="project" value="UniProtKB-SubCell"/>
</dbReference>
<proteinExistence type="inferred from homology"/>
<feature type="region of interest" description="Disordered" evidence="10">
    <location>
        <begin position="1"/>
        <end position="141"/>
    </location>
</feature>
<evidence type="ECO:0000256" key="8">
    <source>
        <dbReference type="ARBA" id="ARBA00062157"/>
    </source>
</evidence>
<dbReference type="GO" id="GO:0070525">
    <property type="term" value="P:tRNA threonylcarbamoyladenosine metabolic process"/>
    <property type="evidence" value="ECO:0007669"/>
    <property type="project" value="TreeGrafter"/>
</dbReference>
<dbReference type="Gene3D" id="3.30.310.50">
    <property type="entry name" value="Alpha-D-phosphohexomutase, C-terminal domain"/>
    <property type="match status" value="1"/>
</dbReference>
<dbReference type="GO" id="GO:0005737">
    <property type="term" value="C:cytoplasm"/>
    <property type="evidence" value="ECO:0007669"/>
    <property type="project" value="UniProtKB-SubCell"/>
</dbReference>
<dbReference type="AlphaFoldDB" id="A0A7J8EL33"/>
<evidence type="ECO:0000256" key="1">
    <source>
        <dbReference type="ARBA" id="ARBA00004123"/>
    </source>
</evidence>
<comment type="caution">
    <text evidence="11">The sequence shown here is derived from an EMBL/GenBank/DDBJ whole genome shotgun (WGS) entry which is preliminary data.</text>
</comment>
<comment type="function">
    <text evidence="7">Component of the EKC/KEOPS complex that is required for the formation of a threonylcarbamoyl group on adenosine at position 37 (t(6)A37) in tRNAs that read codons beginning with adenine. The complex is probably involved in the transfer of the threonylcarbamoyl moiety of threonylcarbamoyl-AMP (TC-AMP) to the N6 group of A37. LAGE3 functions as a dimerization module for the complex.</text>
</comment>